<feature type="binding site" evidence="2">
    <location>
        <position position="32"/>
    </location>
    <ligand>
        <name>substrate</name>
    </ligand>
</feature>
<feature type="active site" evidence="2">
    <location>
        <position position="19"/>
    </location>
</feature>
<dbReference type="InterPro" id="IPR018520">
    <property type="entry name" value="UPP_synth-like_CS"/>
</dbReference>
<feature type="binding site" evidence="2">
    <location>
        <position position="187"/>
    </location>
    <ligand>
        <name>substrate</name>
    </ligand>
</feature>
<keyword evidence="2" id="KW-0479">Metal-binding</keyword>
<evidence type="ECO:0000256" key="1">
    <source>
        <dbReference type="ARBA" id="ARBA00022679"/>
    </source>
</evidence>
<dbReference type="NCBIfam" id="TIGR00055">
    <property type="entry name" value="uppS"/>
    <property type="match status" value="1"/>
</dbReference>
<feature type="binding site" evidence="2">
    <location>
        <position position="24"/>
    </location>
    <ligand>
        <name>substrate</name>
    </ligand>
</feature>
<dbReference type="GO" id="GO:0000287">
    <property type="term" value="F:magnesium ion binding"/>
    <property type="evidence" value="ECO:0007669"/>
    <property type="project" value="UniProtKB-UniRule"/>
</dbReference>
<dbReference type="AlphaFoldDB" id="A0A537M396"/>
<evidence type="ECO:0000313" key="3">
    <source>
        <dbReference type="EMBL" id="TMJ14750.1"/>
    </source>
</evidence>
<feature type="binding site" evidence="2">
    <location>
        <position position="36"/>
    </location>
    <ligand>
        <name>substrate</name>
    </ligand>
</feature>
<dbReference type="Gene3D" id="3.40.1180.10">
    <property type="entry name" value="Decaprenyl diphosphate synthase-like"/>
    <property type="match status" value="1"/>
</dbReference>
<feature type="binding site" evidence="2">
    <location>
        <begin position="193"/>
        <end position="195"/>
    </location>
    <ligand>
        <name>substrate</name>
    </ligand>
</feature>
<feature type="binding site" evidence="2">
    <location>
        <position position="19"/>
    </location>
    <ligand>
        <name>Mg(2+)</name>
        <dbReference type="ChEBI" id="CHEBI:18420"/>
    </ligand>
</feature>
<dbReference type="PROSITE" id="PS01066">
    <property type="entry name" value="UPP_SYNTHASE"/>
    <property type="match status" value="1"/>
</dbReference>
<name>A0A537M396_9BACT</name>
<dbReference type="EC" id="2.5.1.-" evidence="2"/>
<protein>
    <recommendedName>
        <fullName evidence="2">Isoprenyl transferase</fullName>
        <ecNumber evidence="2">2.5.1.-</ecNumber>
    </recommendedName>
</protein>
<comment type="cofactor">
    <cofactor evidence="2">
        <name>Mg(2+)</name>
        <dbReference type="ChEBI" id="CHEBI:18420"/>
    </cofactor>
    <text evidence="2">Binds 2 magnesium ions per subunit.</text>
</comment>
<evidence type="ECO:0000256" key="2">
    <source>
        <dbReference type="HAMAP-Rule" id="MF_01139"/>
    </source>
</evidence>
<organism evidence="3 4">
    <name type="scientific">Candidatus Segetimicrobium genomatis</name>
    <dbReference type="NCBI Taxonomy" id="2569760"/>
    <lineage>
        <taxon>Bacteria</taxon>
        <taxon>Bacillati</taxon>
        <taxon>Candidatus Sysuimicrobiota</taxon>
        <taxon>Candidatus Sysuimicrobiia</taxon>
        <taxon>Candidatus Sysuimicrobiales</taxon>
        <taxon>Candidatus Segetimicrobiaceae</taxon>
        <taxon>Candidatus Segetimicrobium</taxon>
    </lineage>
</organism>
<dbReference type="CDD" id="cd00475">
    <property type="entry name" value="Cis_IPPS"/>
    <property type="match status" value="1"/>
</dbReference>
<feature type="binding site" evidence="2">
    <location>
        <position position="206"/>
    </location>
    <ligand>
        <name>Mg(2+)</name>
        <dbReference type="ChEBI" id="CHEBI:18420"/>
    </ligand>
</feature>
<dbReference type="Proteomes" id="UP000320393">
    <property type="component" value="Unassembled WGS sequence"/>
</dbReference>
<dbReference type="PANTHER" id="PTHR10291:SF0">
    <property type="entry name" value="DEHYDRODOLICHYL DIPHOSPHATE SYNTHASE 2"/>
    <property type="match status" value="1"/>
</dbReference>
<comment type="function">
    <text evidence="2">Catalyzes the condensation of isopentenyl diphosphate (IPP) with allylic pyrophosphates generating different type of terpenoids.</text>
</comment>
<dbReference type="GO" id="GO:0016094">
    <property type="term" value="P:polyprenol biosynthetic process"/>
    <property type="evidence" value="ECO:0007669"/>
    <property type="project" value="TreeGrafter"/>
</dbReference>
<feature type="binding site" evidence="2">
    <location>
        <position position="70"/>
    </location>
    <ligand>
        <name>substrate</name>
    </ligand>
</feature>
<gene>
    <name evidence="3" type="ORF">E6H02_02825</name>
</gene>
<keyword evidence="2" id="KW-0460">Magnesium</keyword>
<reference evidence="3 4" key="1">
    <citation type="journal article" date="2019" name="Nat. Microbiol.">
        <title>Mediterranean grassland soil C-N compound turnover is dependent on rainfall and depth, and is mediated by genomically divergent microorganisms.</title>
        <authorList>
            <person name="Diamond S."/>
            <person name="Andeer P.F."/>
            <person name="Li Z."/>
            <person name="Crits-Christoph A."/>
            <person name="Burstein D."/>
            <person name="Anantharaman K."/>
            <person name="Lane K.R."/>
            <person name="Thomas B.C."/>
            <person name="Pan C."/>
            <person name="Northen T.R."/>
            <person name="Banfield J.F."/>
        </authorList>
    </citation>
    <scope>NUCLEOTIDE SEQUENCE [LARGE SCALE GENOMIC DNA]</scope>
    <source>
        <strain evidence="3">NP_5</strain>
    </source>
</reference>
<accession>A0A537M396</accession>
<dbReference type="HAMAP" id="MF_01139">
    <property type="entry name" value="ISPT"/>
    <property type="match status" value="1"/>
</dbReference>
<dbReference type="InterPro" id="IPR001441">
    <property type="entry name" value="UPP_synth-like"/>
</dbReference>
<sequence length="242" mass="27418">MRAALDSSRIPRHIAIIMDGNGRWAELRGLPRVEGHRAGIDALRRTVEGARECGVKVLTLYAFSTENWRRPREEVQGLMALLMETAAHEAQDLRRNGVRFRASGLLATMPAGVRAALEGVEAMTRHNTQITLNLAINYGGRSKIAEAARRLAREAAERRLAPEDIDEHEVQRRLFAPDLPDPDLLIRTGGEHRLSNFLLWQTAYTELYFMDVHWPDFQKLDLLEAIRSFQTRQRRFGGVDGG</sequence>
<comment type="caution">
    <text evidence="3">The sequence shown here is derived from an EMBL/GenBank/DDBJ whole genome shotgun (WGS) entry which is preliminary data.</text>
</comment>
<feature type="binding site" evidence="2">
    <location>
        <position position="68"/>
    </location>
    <ligand>
        <name>substrate</name>
    </ligand>
</feature>
<comment type="similarity">
    <text evidence="2">Belongs to the UPP synthase family.</text>
</comment>
<dbReference type="Pfam" id="PF01255">
    <property type="entry name" value="Prenyltransf"/>
    <property type="match status" value="1"/>
</dbReference>
<dbReference type="EMBL" id="VBAM01000090">
    <property type="protein sequence ID" value="TMJ14750.1"/>
    <property type="molecule type" value="Genomic_DNA"/>
</dbReference>
<dbReference type="FunFam" id="3.40.1180.10:FF:000001">
    <property type="entry name" value="(2E,6E)-farnesyl-diphosphate-specific ditrans,polycis-undecaprenyl-diphosphate synthase"/>
    <property type="match status" value="1"/>
</dbReference>
<feature type="active site" description="Proton acceptor" evidence="2">
    <location>
        <position position="67"/>
    </location>
</feature>
<feature type="binding site" evidence="2">
    <location>
        <begin position="20"/>
        <end position="23"/>
    </location>
    <ligand>
        <name>substrate</name>
    </ligand>
</feature>
<dbReference type="PANTHER" id="PTHR10291">
    <property type="entry name" value="DEHYDRODOLICHYL DIPHOSPHATE SYNTHASE FAMILY MEMBER"/>
    <property type="match status" value="1"/>
</dbReference>
<evidence type="ECO:0000313" key="4">
    <source>
        <dbReference type="Proteomes" id="UP000320393"/>
    </source>
</evidence>
<dbReference type="SUPFAM" id="SSF64005">
    <property type="entry name" value="Undecaprenyl diphosphate synthase"/>
    <property type="match status" value="1"/>
</dbReference>
<proteinExistence type="inferred from homology"/>
<dbReference type="NCBIfam" id="NF011405">
    <property type="entry name" value="PRK14830.1"/>
    <property type="match status" value="1"/>
</dbReference>
<dbReference type="InterPro" id="IPR036424">
    <property type="entry name" value="UPP_synth-like_sf"/>
</dbReference>
<dbReference type="GO" id="GO:0008834">
    <property type="term" value="F:ditrans,polycis-undecaprenyl-diphosphate synthase [(2E,6E)-farnesyl-diphosphate specific] activity"/>
    <property type="evidence" value="ECO:0007669"/>
    <property type="project" value="TreeGrafter"/>
</dbReference>
<keyword evidence="1 2" id="KW-0808">Transferase</keyword>
<dbReference type="GO" id="GO:0005829">
    <property type="term" value="C:cytosol"/>
    <property type="evidence" value="ECO:0007669"/>
    <property type="project" value="TreeGrafter"/>
</dbReference>
<comment type="subunit">
    <text evidence="2">Homodimer.</text>
</comment>
<feature type="binding site" evidence="2">
    <location>
        <begin position="64"/>
        <end position="66"/>
    </location>
    <ligand>
        <name>substrate</name>
    </ligand>
</feature>